<evidence type="ECO:0008006" key="4">
    <source>
        <dbReference type="Google" id="ProtNLM"/>
    </source>
</evidence>
<sequence>MKKNTVALLCASLIIAVSSFTGCLTPAGHVIIPDPKYYQIEQLISRSYFNFDTGKVTYNKKGDPVSILYPNARTGFPNFLFRYNKLGQITDIIGAYQNGYFETWQHFVYDQYHVLRTDSVYDFGLIGDNGPLPIVNRPLHIIRTTAYTFDARSRVTKTVRNDFYSPLYTTLYYYNAAGNAYKISSYSGEDSPFDDFPVYDNKVNPHNLHPVWQLMDLDYSCNNPFVADNYNAYGLPTRITASFKFSTGFLHIHADTINIKYKH</sequence>
<dbReference type="AlphaFoldDB" id="A0A1I0SD14"/>
<evidence type="ECO:0000256" key="1">
    <source>
        <dbReference type="SAM" id="SignalP"/>
    </source>
</evidence>
<dbReference type="OrthoDB" id="636957at2"/>
<proteinExistence type="predicted"/>
<protein>
    <recommendedName>
        <fullName evidence="4">YD repeat-containing protein</fullName>
    </recommendedName>
</protein>
<keyword evidence="1" id="KW-0732">Signal</keyword>
<organism evidence="2 3">
    <name type="scientific">Chitinophaga arvensicola</name>
    <dbReference type="NCBI Taxonomy" id="29529"/>
    <lineage>
        <taxon>Bacteria</taxon>
        <taxon>Pseudomonadati</taxon>
        <taxon>Bacteroidota</taxon>
        <taxon>Chitinophagia</taxon>
        <taxon>Chitinophagales</taxon>
        <taxon>Chitinophagaceae</taxon>
        <taxon>Chitinophaga</taxon>
    </lineage>
</organism>
<dbReference type="Proteomes" id="UP000199310">
    <property type="component" value="Unassembled WGS sequence"/>
</dbReference>
<accession>A0A1I0SD14</accession>
<dbReference type="RefSeq" id="WP_089903132.1">
    <property type="nucleotide sequence ID" value="NZ_FOJG01000002.1"/>
</dbReference>
<keyword evidence="3" id="KW-1185">Reference proteome</keyword>
<evidence type="ECO:0000313" key="2">
    <source>
        <dbReference type="EMBL" id="SEW55560.1"/>
    </source>
</evidence>
<feature type="signal peptide" evidence="1">
    <location>
        <begin position="1"/>
        <end position="21"/>
    </location>
</feature>
<dbReference type="Gene3D" id="2.180.10.10">
    <property type="entry name" value="RHS repeat-associated core"/>
    <property type="match status" value="1"/>
</dbReference>
<dbReference type="EMBL" id="FOJG01000002">
    <property type="protein sequence ID" value="SEW55560.1"/>
    <property type="molecule type" value="Genomic_DNA"/>
</dbReference>
<reference evidence="3" key="1">
    <citation type="submission" date="2016-10" db="EMBL/GenBank/DDBJ databases">
        <authorList>
            <person name="Varghese N."/>
            <person name="Submissions S."/>
        </authorList>
    </citation>
    <scope>NUCLEOTIDE SEQUENCE [LARGE SCALE GENOMIC DNA]</scope>
    <source>
        <strain evidence="3">DSM 3695</strain>
    </source>
</reference>
<evidence type="ECO:0000313" key="3">
    <source>
        <dbReference type="Proteomes" id="UP000199310"/>
    </source>
</evidence>
<dbReference type="PROSITE" id="PS51257">
    <property type="entry name" value="PROKAR_LIPOPROTEIN"/>
    <property type="match status" value="1"/>
</dbReference>
<gene>
    <name evidence="2" type="ORF">SAMN04488122_6417</name>
</gene>
<name>A0A1I0SD14_9BACT</name>
<feature type="chain" id="PRO_5011692535" description="YD repeat-containing protein" evidence="1">
    <location>
        <begin position="22"/>
        <end position="263"/>
    </location>
</feature>